<evidence type="ECO:0000313" key="2">
    <source>
        <dbReference type="EMBL" id="PYE49327.1"/>
    </source>
</evidence>
<dbReference type="Proteomes" id="UP000247790">
    <property type="component" value="Unassembled WGS sequence"/>
</dbReference>
<dbReference type="Proteomes" id="UP000509327">
    <property type="component" value="Chromosome"/>
</dbReference>
<dbReference type="AlphaFoldDB" id="A0A2V4VAW0"/>
<dbReference type="EMBL" id="CP054614">
    <property type="protein sequence ID" value="QKS55540.1"/>
    <property type="molecule type" value="Genomic_DNA"/>
</dbReference>
<keyword evidence="5" id="KW-1185">Reference proteome</keyword>
<feature type="transmembrane region" description="Helical" evidence="1">
    <location>
        <begin position="12"/>
        <end position="29"/>
    </location>
</feature>
<dbReference type="RefSeq" id="WP_110896827.1">
    <property type="nucleotide sequence ID" value="NZ_CP054614.1"/>
</dbReference>
<proteinExistence type="predicted"/>
<evidence type="ECO:0000313" key="4">
    <source>
        <dbReference type="Proteomes" id="UP000247790"/>
    </source>
</evidence>
<keyword evidence="1" id="KW-1133">Transmembrane helix</keyword>
<feature type="transmembrane region" description="Helical" evidence="1">
    <location>
        <begin position="49"/>
        <end position="68"/>
    </location>
</feature>
<dbReference type="OrthoDB" id="9896352at2"/>
<protein>
    <submittedName>
        <fullName evidence="2">Uncharacterized protein</fullName>
    </submittedName>
</protein>
<evidence type="ECO:0000256" key="1">
    <source>
        <dbReference type="SAM" id="Phobius"/>
    </source>
</evidence>
<gene>
    <name evidence="2" type="ORF">DFQ00_106313</name>
    <name evidence="3" type="ORF">HUB98_03890</name>
</gene>
<keyword evidence="1" id="KW-0472">Membrane</keyword>
<name>A0A2V4VAW0_PAEBA</name>
<organism evidence="2 4">
    <name type="scientific">Paenibacillus barcinonensis</name>
    <dbReference type="NCBI Taxonomy" id="198119"/>
    <lineage>
        <taxon>Bacteria</taxon>
        <taxon>Bacillati</taxon>
        <taxon>Bacillota</taxon>
        <taxon>Bacilli</taxon>
        <taxon>Bacillales</taxon>
        <taxon>Paenibacillaceae</taxon>
        <taxon>Paenibacillus</taxon>
    </lineage>
</organism>
<keyword evidence="1" id="KW-0812">Transmembrane</keyword>
<sequence length="164" mass="19325">MSDVTVRHWRRVNYFVMCVLLSIGIGLAIPSLKEFYMEAPDEFWSRITVLYSSIACVAFGIYTILLFALQIEPIPLIRKIFLTLRFTFLAPFVLISILCLYEFLWLTVILLFVLISMWAQVYESLHHGIWKDLFFSIKYGVKVACFSFSRLRSFRKVEKIEDEE</sequence>
<accession>A0A2V4VAW0</accession>
<evidence type="ECO:0000313" key="5">
    <source>
        <dbReference type="Proteomes" id="UP000509327"/>
    </source>
</evidence>
<reference evidence="3 5" key="2">
    <citation type="submission" date="2020-06" db="EMBL/GenBank/DDBJ databases">
        <title>Complete genome of Paenibacillus barcinonensis KACC11450.</title>
        <authorList>
            <person name="Kim M."/>
            <person name="Park Y.-J."/>
            <person name="Shin J.-H."/>
        </authorList>
    </citation>
    <scope>NUCLEOTIDE SEQUENCE [LARGE SCALE GENOMIC DNA]</scope>
    <source>
        <strain evidence="3 5">KACC11450</strain>
    </source>
</reference>
<evidence type="ECO:0000313" key="3">
    <source>
        <dbReference type="EMBL" id="QKS55540.1"/>
    </source>
</evidence>
<feature type="transmembrane region" description="Helical" evidence="1">
    <location>
        <begin position="103"/>
        <end position="122"/>
    </location>
</feature>
<dbReference type="EMBL" id="QJSW01000006">
    <property type="protein sequence ID" value="PYE49327.1"/>
    <property type="molecule type" value="Genomic_DNA"/>
</dbReference>
<feature type="transmembrane region" description="Helical" evidence="1">
    <location>
        <begin position="80"/>
        <end position="97"/>
    </location>
</feature>
<reference evidence="2 4" key="1">
    <citation type="submission" date="2018-06" db="EMBL/GenBank/DDBJ databases">
        <title>Genomic Encyclopedia of Type Strains, Phase III (KMG-III): the genomes of soil and plant-associated and newly described type strains.</title>
        <authorList>
            <person name="Whitman W."/>
        </authorList>
    </citation>
    <scope>NUCLEOTIDE SEQUENCE [LARGE SCALE GENOMIC DNA]</scope>
    <source>
        <strain evidence="2 4">CECT 7022</strain>
    </source>
</reference>